<evidence type="ECO:0000256" key="2">
    <source>
        <dbReference type="ARBA" id="ARBA00022448"/>
    </source>
</evidence>
<dbReference type="Pfam" id="PF08352">
    <property type="entry name" value="oligo_HPY"/>
    <property type="match status" value="2"/>
</dbReference>
<dbReference type="PROSITE" id="PS50893">
    <property type="entry name" value="ABC_TRANSPORTER_2"/>
    <property type="match status" value="2"/>
</dbReference>
<dbReference type="InterPro" id="IPR013563">
    <property type="entry name" value="Oligopep_ABC_C"/>
</dbReference>
<dbReference type="CDD" id="cd03257">
    <property type="entry name" value="ABC_NikE_OppD_transporters"/>
    <property type="match status" value="2"/>
</dbReference>
<dbReference type="InterPro" id="IPR027417">
    <property type="entry name" value="P-loop_NTPase"/>
</dbReference>
<keyword evidence="2" id="KW-0813">Transport</keyword>
<dbReference type="OrthoDB" id="9802772at2"/>
<gene>
    <name evidence="7" type="ORF">GHT07_03570</name>
</gene>
<dbReference type="Pfam" id="PF00005">
    <property type="entry name" value="ABC_tran"/>
    <property type="match status" value="2"/>
</dbReference>
<keyword evidence="5 7" id="KW-0067">ATP-binding</keyword>
<dbReference type="GO" id="GO:0005524">
    <property type="term" value="F:ATP binding"/>
    <property type="evidence" value="ECO:0007669"/>
    <property type="project" value="UniProtKB-KW"/>
</dbReference>
<evidence type="ECO:0000259" key="6">
    <source>
        <dbReference type="PROSITE" id="PS50893"/>
    </source>
</evidence>
<comment type="caution">
    <text evidence="7">The sequence shown here is derived from an EMBL/GenBank/DDBJ whole genome shotgun (WGS) entry which is preliminary data.</text>
</comment>
<dbReference type="GO" id="GO:0016887">
    <property type="term" value="F:ATP hydrolysis activity"/>
    <property type="evidence" value="ECO:0007669"/>
    <property type="project" value="InterPro"/>
</dbReference>
<dbReference type="InterPro" id="IPR050319">
    <property type="entry name" value="ABC_transp_ATP-bind"/>
</dbReference>
<dbReference type="SUPFAM" id="SSF52540">
    <property type="entry name" value="P-loop containing nucleoside triphosphate hydrolases"/>
    <property type="match status" value="2"/>
</dbReference>
<name>A0A844B718_9BURK</name>
<dbReference type="PANTHER" id="PTHR43776:SF7">
    <property type="entry name" value="D,D-DIPEPTIDE TRANSPORT ATP-BINDING PROTEIN DDPF-RELATED"/>
    <property type="match status" value="1"/>
</dbReference>
<proteinExistence type="inferred from homology"/>
<dbReference type="Proteomes" id="UP000487350">
    <property type="component" value="Unassembled WGS sequence"/>
</dbReference>
<dbReference type="GO" id="GO:0055085">
    <property type="term" value="P:transmembrane transport"/>
    <property type="evidence" value="ECO:0007669"/>
    <property type="project" value="UniProtKB-ARBA"/>
</dbReference>
<dbReference type="SMART" id="SM00382">
    <property type="entry name" value="AAA"/>
    <property type="match status" value="2"/>
</dbReference>
<evidence type="ECO:0000256" key="1">
    <source>
        <dbReference type="ARBA" id="ARBA00005417"/>
    </source>
</evidence>
<dbReference type="PROSITE" id="PS00211">
    <property type="entry name" value="ABC_TRANSPORTER_1"/>
    <property type="match status" value="2"/>
</dbReference>
<organism evidence="7 8">
    <name type="scientific">Caenimonas koreensis DSM 17982</name>
    <dbReference type="NCBI Taxonomy" id="1121255"/>
    <lineage>
        <taxon>Bacteria</taxon>
        <taxon>Pseudomonadati</taxon>
        <taxon>Pseudomonadota</taxon>
        <taxon>Betaproteobacteria</taxon>
        <taxon>Burkholderiales</taxon>
        <taxon>Comamonadaceae</taxon>
        <taxon>Caenimonas</taxon>
    </lineage>
</organism>
<evidence type="ECO:0000256" key="5">
    <source>
        <dbReference type="ARBA" id="ARBA00022840"/>
    </source>
</evidence>
<dbReference type="PANTHER" id="PTHR43776">
    <property type="entry name" value="TRANSPORT ATP-BINDING PROTEIN"/>
    <property type="match status" value="1"/>
</dbReference>
<dbReference type="NCBIfam" id="NF007739">
    <property type="entry name" value="PRK10419.1"/>
    <property type="match status" value="2"/>
</dbReference>
<dbReference type="InterPro" id="IPR017871">
    <property type="entry name" value="ABC_transporter-like_CS"/>
</dbReference>
<dbReference type="EMBL" id="WJBU01000002">
    <property type="protein sequence ID" value="MRD46341.1"/>
    <property type="molecule type" value="Genomic_DNA"/>
</dbReference>
<evidence type="ECO:0000313" key="8">
    <source>
        <dbReference type="Proteomes" id="UP000487350"/>
    </source>
</evidence>
<dbReference type="NCBIfam" id="NF008453">
    <property type="entry name" value="PRK11308.1"/>
    <property type="match status" value="2"/>
</dbReference>
<reference evidence="7 8" key="1">
    <citation type="submission" date="2019-11" db="EMBL/GenBank/DDBJ databases">
        <title>Caenimonas koreensis gen. nov., sp. nov., isolated from activated sludge.</title>
        <authorList>
            <person name="Seung H.R."/>
        </authorList>
    </citation>
    <scope>NUCLEOTIDE SEQUENCE [LARGE SCALE GENOMIC DNA]</scope>
    <source>
        <strain evidence="7 8">EMB320</strain>
    </source>
</reference>
<keyword evidence="3" id="KW-0472">Membrane</keyword>
<keyword evidence="4" id="KW-0547">Nucleotide-binding</keyword>
<evidence type="ECO:0000256" key="3">
    <source>
        <dbReference type="ARBA" id="ARBA00022475"/>
    </source>
</evidence>
<feature type="domain" description="ABC transporter" evidence="6">
    <location>
        <begin position="7"/>
        <end position="257"/>
    </location>
</feature>
<dbReference type="GO" id="GO:0015833">
    <property type="term" value="P:peptide transport"/>
    <property type="evidence" value="ECO:0007669"/>
    <property type="project" value="InterPro"/>
</dbReference>
<dbReference type="AlphaFoldDB" id="A0A844B718"/>
<feature type="domain" description="ABC transporter" evidence="6">
    <location>
        <begin position="307"/>
        <end position="547"/>
    </location>
</feature>
<dbReference type="InterPro" id="IPR003593">
    <property type="entry name" value="AAA+_ATPase"/>
</dbReference>
<keyword evidence="8" id="KW-1185">Reference proteome</keyword>
<dbReference type="Gene3D" id="3.40.50.300">
    <property type="entry name" value="P-loop containing nucleotide triphosphate hydrolases"/>
    <property type="match status" value="2"/>
</dbReference>
<evidence type="ECO:0000256" key="4">
    <source>
        <dbReference type="ARBA" id="ARBA00022741"/>
    </source>
</evidence>
<comment type="similarity">
    <text evidence="1">Belongs to the ABC transporter superfamily.</text>
</comment>
<keyword evidence="3" id="KW-1003">Cell membrane</keyword>
<accession>A0A844B718</accession>
<sequence>MNNLIEVRDLRVSFRIGKNDIFDAVRGISFNIPENTTVALVGESGSGKSVSAMSIVRLLPENAILGADSRILYNGRDLLKLPQDDMRTLRGKEISVVFQEPMSSLNPVFTVGEQIAEVLRIHMNMSPRQARDRALALLDEVGIPEAKSRLNAYPHELSGGQQQRVMIAIAIACEPKLLIADEPTTALDVTVQRQVVDLLAKLQEKHRMSVLFISHDLGLVGEIAKEVVVMRHGEVREAGPVGQIFAAPKDSYTRALLACRPRLDSRPRRLPVIDDIVNNRPIVTEQRKAVAVEGPALIEVTGLRKEYRLKSGLFSHKVINAVKTSDFVLHKGRTLGVVGESGSGKTTIGMMLTRLTDATGGRIMFEGEDLAALTAASMRPYRRRIQIIFQNPYASLNPRFTVGQILMEPMRIHSIGENDDARARLALGWLEKVGLPAAAFGKYPHEFSGGQRQRIAIARCLTMQPEIIICDESVSALDVSVQATVLNLLLDLQEEFGLTYVFISHDLAVVKYMADDILVMNKGEIVERGTSEEIYSNPRHPYTQQLLAAIPRGYDGAAAPQSQPA</sequence>
<evidence type="ECO:0000313" key="7">
    <source>
        <dbReference type="EMBL" id="MRD46341.1"/>
    </source>
</evidence>
<dbReference type="FunFam" id="3.40.50.300:FF:000016">
    <property type="entry name" value="Oligopeptide ABC transporter ATP-binding component"/>
    <property type="match status" value="2"/>
</dbReference>
<dbReference type="RefSeq" id="WP_153583666.1">
    <property type="nucleotide sequence ID" value="NZ_WJBU01000002.1"/>
</dbReference>
<dbReference type="InterPro" id="IPR003439">
    <property type="entry name" value="ABC_transporter-like_ATP-bd"/>
</dbReference>
<protein>
    <submittedName>
        <fullName evidence="7">Dipeptide ABC transporter ATP-binding protein</fullName>
    </submittedName>
</protein>